<accession>A0A8S3YF18</accession>
<protein>
    <recommendedName>
        <fullName evidence="6">Pre-mRNA polyadenylation factor Fip1 domain-containing protein</fullName>
    </recommendedName>
</protein>
<sequence length="117" mass="12744">NAPRNLFKSGQNYQKGSTISPAKPMPAAKGLDIEAVGTINGTPVYEFDLTSISTDEMPWRKPGADINDYFNYGFTEETWKAYCEKQKLLRSEAAGGTAVLPTPVTKIMSSPAPVTQK</sequence>
<feature type="non-terminal residue" evidence="7">
    <location>
        <position position="1"/>
    </location>
</feature>
<dbReference type="Proteomes" id="UP000678393">
    <property type="component" value="Unassembled WGS sequence"/>
</dbReference>
<gene>
    <name evidence="7" type="ORF">CUNI_LOCUS566</name>
</gene>
<evidence type="ECO:0000313" key="7">
    <source>
        <dbReference type="EMBL" id="CAG5115008.1"/>
    </source>
</evidence>
<evidence type="ECO:0000259" key="6">
    <source>
        <dbReference type="Pfam" id="PF05182"/>
    </source>
</evidence>
<feature type="domain" description="Pre-mRNA polyadenylation factor Fip1" evidence="6">
    <location>
        <begin position="47"/>
        <end position="90"/>
    </location>
</feature>
<dbReference type="OrthoDB" id="1917198at2759"/>
<comment type="subcellular location">
    <subcellularLocation>
        <location evidence="1">Nucleus</location>
    </subcellularLocation>
</comment>
<evidence type="ECO:0000256" key="5">
    <source>
        <dbReference type="SAM" id="MobiDB-lite"/>
    </source>
</evidence>
<proteinExistence type="inferred from homology"/>
<dbReference type="PANTHER" id="PTHR13484:SF0">
    <property type="entry name" value="PRE-MRNA 3'-END-PROCESSING FACTOR FIP1"/>
    <property type="match status" value="1"/>
</dbReference>
<evidence type="ECO:0000256" key="4">
    <source>
        <dbReference type="ARBA" id="ARBA00023242"/>
    </source>
</evidence>
<evidence type="ECO:0000256" key="3">
    <source>
        <dbReference type="ARBA" id="ARBA00022664"/>
    </source>
</evidence>
<dbReference type="AlphaFoldDB" id="A0A8S3YF18"/>
<dbReference type="InterPro" id="IPR007854">
    <property type="entry name" value="Fip1_dom"/>
</dbReference>
<comment type="similarity">
    <text evidence="2">Belongs to the FIP1 family.</text>
</comment>
<dbReference type="InterPro" id="IPR051187">
    <property type="entry name" value="Pre-mRNA_3'-end_processing_reg"/>
</dbReference>
<keyword evidence="3" id="KW-0507">mRNA processing</keyword>
<name>A0A8S3YF18_9EUPU</name>
<feature type="region of interest" description="Disordered" evidence="5">
    <location>
        <begin position="1"/>
        <end position="26"/>
    </location>
</feature>
<organism evidence="7 8">
    <name type="scientific">Candidula unifasciata</name>
    <dbReference type="NCBI Taxonomy" id="100452"/>
    <lineage>
        <taxon>Eukaryota</taxon>
        <taxon>Metazoa</taxon>
        <taxon>Spiralia</taxon>
        <taxon>Lophotrochozoa</taxon>
        <taxon>Mollusca</taxon>
        <taxon>Gastropoda</taxon>
        <taxon>Heterobranchia</taxon>
        <taxon>Euthyneura</taxon>
        <taxon>Panpulmonata</taxon>
        <taxon>Eupulmonata</taxon>
        <taxon>Stylommatophora</taxon>
        <taxon>Helicina</taxon>
        <taxon>Helicoidea</taxon>
        <taxon>Geomitridae</taxon>
        <taxon>Candidula</taxon>
    </lineage>
</organism>
<evidence type="ECO:0000256" key="2">
    <source>
        <dbReference type="ARBA" id="ARBA00007459"/>
    </source>
</evidence>
<evidence type="ECO:0000256" key="1">
    <source>
        <dbReference type="ARBA" id="ARBA00004123"/>
    </source>
</evidence>
<dbReference type="EMBL" id="CAJHNH020000066">
    <property type="protein sequence ID" value="CAG5115008.1"/>
    <property type="molecule type" value="Genomic_DNA"/>
</dbReference>
<dbReference type="Pfam" id="PF05182">
    <property type="entry name" value="Fip1"/>
    <property type="match status" value="1"/>
</dbReference>
<keyword evidence="4" id="KW-0539">Nucleus</keyword>
<dbReference type="PANTHER" id="PTHR13484">
    <property type="entry name" value="FIP1-LIKE 1 PROTEIN"/>
    <property type="match status" value="1"/>
</dbReference>
<evidence type="ECO:0000313" key="8">
    <source>
        <dbReference type="Proteomes" id="UP000678393"/>
    </source>
</evidence>
<dbReference type="GO" id="GO:0005847">
    <property type="term" value="C:mRNA cleavage and polyadenylation specificity factor complex"/>
    <property type="evidence" value="ECO:0007669"/>
    <property type="project" value="TreeGrafter"/>
</dbReference>
<reference evidence="7" key="1">
    <citation type="submission" date="2021-04" db="EMBL/GenBank/DDBJ databases">
        <authorList>
            <consortium name="Molecular Ecology Group"/>
        </authorList>
    </citation>
    <scope>NUCLEOTIDE SEQUENCE</scope>
</reference>
<feature type="compositionally biased region" description="Polar residues" evidence="5">
    <location>
        <begin position="8"/>
        <end position="20"/>
    </location>
</feature>
<comment type="caution">
    <text evidence="7">The sequence shown here is derived from an EMBL/GenBank/DDBJ whole genome shotgun (WGS) entry which is preliminary data.</text>
</comment>
<feature type="non-terminal residue" evidence="7">
    <location>
        <position position="117"/>
    </location>
</feature>
<keyword evidence="8" id="KW-1185">Reference proteome</keyword>
<dbReference type="GO" id="GO:0006397">
    <property type="term" value="P:mRNA processing"/>
    <property type="evidence" value="ECO:0007669"/>
    <property type="project" value="UniProtKB-KW"/>
</dbReference>